<dbReference type="NCBIfam" id="NF033103">
    <property type="entry name" value="bla_class_A"/>
    <property type="match status" value="1"/>
</dbReference>
<evidence type="ECO:0000256" key="1">
    <source>
        <dbReference type="ARBA" id="ARBA00001526"/>
    </source>
</evidence>
<evidence type="ECO:0000256" key="5">
    <source>
        <dbReference type="ARBA" id="ARBA00023251"/>
    </source>
</evidence>
<keyword evidence="5 6" id="KW-0046">Antibiotic resistance</keyword>
<dbReference type="InterPro" id="IPR023650">
    <property type="entry name" value="Beta-lactam_class-A_AS"/>
</dbReference>
<evidence type="ECO:0000256" key="4">
    <source>
        <dbReference type="ARBA" id="ARBA00022801"/>
    </source>
</evidence>
<proteinExistence type="inferred from homology"/>
<dbReference type="PANTHER" id="PTHR35333">
    <property type="entry name" value="BETA-LACTAMASE"/>
    <property type="match status" value="1"/>
</dbReference>
<dbReference type="InterPro" id="IPR012338">
    <property type="entry name" value="Beta-lactam/transpept-like"/>
</dbReference>
<dbReference type="PROSITE" id="PS00146">
    <property type="entry name" value="BETA_LACTAMASE_A"/>
    <property type="match status" value="1"/>
</dbReference>
<dbReference type="Gene3D" id="3.40.710.10">
    <property type="entry name" value="DD-peptidase/beta-lactamase superfamily"/>
    <property type="match status" value="1"/>
</dbReference>
<evidence type="ECO:0000313" key="8">
    <source>
        <dbReference type="EMBL" id="BCS85046.1"/>
    </source>
</evidence>
<organism evidence="8 9">
    <name type="scientific">Prevotella herbatica</name>
    <dbReference type="NCBI Taxonomy" id="2801997"/>
    <lineage>
        <taxon>Bacteria</taxon>
        <taxon>Pseudomonadati</taxon>
        <taxon>Bacteroidota</taxon>
        <taxon>Bacteroidia</taxon>
        <taxon>Bacteroidales</taxon>
        <taxon>Prevotellaceae</taxon>
        <taxon>Prevotella</taxon>
    </lineage>
</organism>
<evidence type="ECO:0000313" key="9">
    <source>
        <dbReference type="Proteomes" id="UP001319045"/>
    </source>
</evidence>
<dbReference type="Pfam" id="PF13354">
    <property type="entry name" value="Beta-lactamase2"/>
    <property type="match status" value="1"/>
</dbReference>
<sequence length="280" mass="30937">MLISISSFSQISTIKDKINNVINNKNAGIGVAILDLNSNESVVINGEEHFPMQSVFKFPIALKVLNDVDNDKIKLSDSIFISSAELKKKTWSTIQEKYPNGNIKMALSDIIYYMVAISDNIGCDVLLKNNGGASSVNHYLRSIGIENMTIKINEAEQQAKPDKQVQNWTTPNEAINLLTMFYKHSLLKPATQNFLWETMKKTATGSIKNKLPKGIAVIHKTGSAPNIKNGTAVNNDVGIMVFPNKKAVAYAIFIKDSKETSDTNYNIIAEIGKIIAENKK</sequence>
<evidence type="ECO:0000259" key="7">
    <source>
        <dbReference type="Pfam" id="PF13354"/>
    </source>
</evidence>
<accession>A0ABN6EIU7</accession>
<feature type="domain" description="Beta-lactamase class A catalytic" evidence="7">
    <location>
        <begin position="30"/>
        <end position="253"/>
    </location>
</feature>
<evidence type="ECO:0000256" key="2">
    <source>
        <dbReference type="ARBA" id="ARBA00009009"/>
    </source>
</evidence>
<protein>
    <recommendedName>
        <fullName evidence="3 6">Beta-lactamase</fullName>
        <ecNumber evidence="3 6">3.5.2.6</ecNumber>
    </recommendedName>
</protein>
<comment type="similarity">
    <text evidence="2 6">Belongs to the class-A beta-lactamase family.</text>
</comment>
<evidence type="ECO:0000256" key="6">
    <source>
        <dbReference type="RuleBase" id="RU361140"/>
    </source>
</evidence>
<gene>
    <name evidence="8" type="ORF">prwr041_09390</name>
</gene>
<keyword evidence="4 6" id="KW-0378">Hydrolase</keyword>
<dbReference type="SUPFAM" id="SSF56601">
    <property type="entry name" value="beta-lactamase/transpeptidase-like"/>
    <property type="match status" value="1"/>
</dbReference>
<dbReference type="InterPro" id="IPR000871">
    <property type="entry name" value="Beta-lactam_class-A"/>
</dbReference>
<dbReference type="EC" id="3.5.2.6" evidence="3 6"/>
<comment type="catalytic activity">
    <reaction evidence="1 6">
        <text>a beta-lactam + H2O = a substituted beta-amino acid</text>
        <dbReference type="Rhea" id="RHEA:20401"/>
        <dbReference type="ChEBI" id="CHEBI:15377"/>
        <dbReference type="ChEBI" id="CHEBI:35627"/>
        <dbReference type="ChEBI" id="CHEBI:140347"/>
        <dbReference type="EC" id="3.5.2.6"/>
    </reaction>
</comment>
<dbReference type="InterPro" id="IPR045155">
    <property type="entry name" value="Beta-lactam_cat"/>
</dbReference>
<dbReference type="PRINTS" id="PR00118">
    <property type="entry name" value="BLACTAMASEA"/>
</dbReference>
<dbReference type="Proteomes" id="UP001319045">
    <property type="component" value="Chromosome"/>
</dbReference>
<keyword evidence="9" id="KW-1185">Reference proteome</keyword>
<evidence type="ECO:0000256" key="3">
    <source>
        <dbReference type="ARBA" id="ARBA00012865"/>
    </source>
</evidence>
<reference evidence="8 9" key="1">
    <citation type="journal article" date="2022" name="Int. J. Syst. Evol. Microbiol.">
        <title>Prevotella herbatica sp. nov., a plant polysaccharide-decomposing anaerobic bacterium isolated from a methanogenic reactor.</title>
        <authorList>
            <person name="Uek A."/>
            <person name="Tonouchi A."/>
            <person name="Kaku N."/>
            <person name="Ueki K."/>
        </authorList>
    </citation>
    <scope>NUCLEOTIDE SEQUENCE [LARGE SCALE GENOMIC DNA]</scope>
    <source>
        <strain evidence="8 9">WR041</strain>
    </source>
</reference>
<dbReference type="PANTHER" id="PTHR35333:SF3">
    <property type="entry name" value="BETA-LACTAMASE-TYPE TRANSPEPTIDASE FOLD CONTAINING PROTEIN"/>
    <property type="match status" value="1"/>
</dbReference>
<name>A0ABN6EIU7_9BACT</name>
<dbReference type="EMBL" id="AP024484">
    <property type="protein sequence ID" value="BCS85046.1"/>
    <property type="molecule type" value="Genomic_DNA"/>
</dbReference>